<comment type="caution">
    <text evidence="6">Lacks conserved residue(s) required for the propagation of feature annotation.</text>
</comment>
<dbReference type="InterPro" id="IPR003781">
    <property type="entry name" value="CoA-bd"/>
</dbReference>
<dbReference type="GO" id="GO:0003677">
    <property type="term" value="F:DNA binding"/>
    <property type="evidence" value="ECO:0007669"/>
    <property type="project" value="UniProtKB-UniRule"/>
</dbReference>
<dbReference type="AlphaFoldDB" id="A0A117L2Y6"/>
<dbReference type="InterPro" id="IPR022876">
    <property type="entry name" value="Tscrpt_rep_Rex"/>
</dbReference>
<dbReference type="PANTHER" id="PTHR35786">
    <property type="entry name" value="REDOX-SENSING TRANSCRIPTIONAL REPRESSOR REX"/>
    <property type="match status" value="1"/>
</dbReference>
<dbReference type="GO" id="GO:0051775">
    <property type="term" value="P:response to redox state"/>
    <property type="evidence" value="ECO:0007669"/>
    <property type="project" value="InterPro"/>
</dbReference>
<reference evidence="8 9" key="1">
    <citation type="journal article" date="2015" name="MBio">
        <title>Genome-Resolved Metagenomic Analysis Reveals Roles for Candidate Phyla and Other Microbial Community Members in Biogeochemical Transformations in Oil Reservoirs.</title>
        <authorList>
            <person name="Hu P."/>
            <person name="Tom L."/>
            <person name="Singh A."/>
            <person name="Thomas B.C."/>
            <person name="Baker B.J."/>
            <person name="Piceno Y.M."/>
            <person name="Andersen G.L."/>
            <person name="Banfield J.F."/>
        </authorList>
    </citation>
    <scope>NUCLEOTIDE SEQUENCE [LARGE SCALE GENOMIC DNA]</scope>
    <source>
        <strain evidence="8">46_26</strain>
    </source>
</reference>
<dbReference type="GO" id="GO:0045892">
    <property type="term" value="P:negative regulation of DNA-templated transcription"/>
    <property type="evidence" value="ECO:0007669"/>
    <property type="project" value="InterPro"/>
</dbReference>
<dbReference type="InterPro" id="IPR036291">
    <property type="entry name" value="NAD(P)-bd_dom_sf"/>
</dbReference>
<dbReference type="InterPro" id="IPR009718">
    <property type="entry name" value="Rex_DNA-bd_C_dom"/>
</dbReference>
<dbReference type="OMA" id="CQGKPRV"/>
<keyword evidence="3 6" id="KW-0805">Transcription regulation</keyword>
<keyword evidence="5 6" id="KW-0804">Transcription</keyword>
<gene>
    <name evidence="6" type="primary">rex</name>
    <name evidence="8" type="ORF">XD57_0097</name>
</gene>
<evidence type="ECO:0000256" key="1">
    <source>
        <dbReference type="ARBA" id="ARBA00022490"/>
    </source>
</evidence>
<evidence type="ECO:0000256" key="3">
    <source>
        <dbReference type="ARBA" id="ARBA00023015"/>
    </source>
</evidence>
<evidence type="ECO:0000313" key="8">
    <source>
        <dbReference type="EMBL" id="KUK23801.1"/>
    </source>
</evidence>
<dbReference type="Pfam" id="PF02629">
    <property type="entry name" value="CoA_binding"/>
    <property type="match status" value="1"/>
</dbReference>
<keyword evidence="2 6" id="KW-0678">Repressor</keyword>
<dbReference type="SMART" id="SM00881">
    <property type="entry name" value="CoA_binding"/>
    <property type="match status" value="1"/>
</dbReference>
<comment type="caution">
    <text evidence="8">The sequence shown here is derived from an EMBL/GenBank/DDBJ whole genome shotgun (WGS) entry which is preliminary data.</text>
</comment>
<comment type="similarity">
    <text evidence="6">Belongs to the transcriptional regulatory Rex family.</text>
</comment>
<name>A0A117L2Y6_9THEM</name>
<protein>
    <recommendedName>
        <fullName evidence="6">Redox-sensing transcriptional repressor Rex</fullName>
    </recommendedName>
</protein>
<dbReference type="InterPro" id="IPR036390">
    <property type="entry name" value="WH_DNA-bd_sf"/>
</dbReference>
<dbReference type="PATRIC" id="fig|93930.3.peg.562"/>
<dbReference type="HAMAP" id="MF_01131">
    <property type="entry name" value="Rex"/>
    <property type="match status" value="1"/>
</dbReference>
<sequence length="204" mass="23158">MAEMIHLPRSTFERLKMYRKVLEATKKPYISSDEIARFLEINPDLVRKDFSYLKCQGKPRVGYDVEELRKELDDLFGVNNTTNMIIVGANDLARALLSLDFSKAGVKVVAVFDTEKENVGKFIGEFAVRELDVLERVIRRFDAEIAALCVSKDRAQATARFLIEKGIKAVWNFTGVHLDLPEGAIVVDEDLTQSLLTIKHLLKK</sequence>
<dbReference type="PANTHER" id="PTHR35786:SF1">
    <property type="entry name" value="REDOX-SENSING TRANSCRIPTIONAL REPRESSOR REX 1"/>
    <property type="match status" value="1"/>
</dbReference>
<comment type="subcellular location">
    <subcellularLocation>
        <location evidence="6">Cytoplasm</location>
    </subcellularLocation>
</comment>
<evidence type="ECO:0000256" key="4">
    <source>
        <dbReference type="ARBA" id="ARBA00023125"/>
    </source>
</evidence>
<dbReference type="EMBL" id="LGFG01000003">
    <property type="protein sequence ID" value="KUK23801.1"/>
    <property type="molecule type" value="Genomic_DNA"/>
</dbReference>
<dbReference type="Gene3D" id="1.10.10.10">
    <property type="entry name" value="Winged helix-like DNA-binding domain superfamily/Winged helix DNA-binding domain"/>
    <property type="match status" value="1"/>
</dbReference>
<evidence type="ECO:0000256" key="2">
    <source>
        <dbReference type="ARBA" id="ARBA00022491"/>
    </source>
</evidence>
<proteinExistence type="inferred from homology"/>
<dbReference type="InterPro" id="IPR036388">
    <property type="entry name" value="WH-like_DNA-bd_sf"/>
</dbReference>
<dbReference type="SUPFAM" id="SSF46785">
    <property type="entry name" value="Winged helix' DNA-binding domain"/>
    <property type="match status" value="1"/>
</dbReference>
<dbReference type="Gene3D" id="3.40.50.720">
    <property type="entry name" value="NAD(P)-binding Rossmann-like Domain"/>
    <property type="match status" value="1"/>
</dbReference>
<dbReference type="Proteomes" id="UP000058636">
    <property type="component" value="Unassembled WGS sequence"/>
</dbReference>
<keyword evidence="4 6" id="KW-0238">DNA-binding</keyword>
<evidence type="ECO:0000313" key="9">
    <source>
        <dbReference type="Proteomes" id="UP000058636"/>
    </source>
</evidence>
<evidence type="ECO:0000256" key="6">
    <source>
        <dbReference type="HAMAP-Rule" id="MF_01131"/>
    </source>
</evidence>
<comment type="subunit">
    <text evidence="6">Homodimer.</text>
</comment>
<dbReference type="Pfam" id="PF06971">
    <property type="entry name" value="Put_DNA-bind_N"/>
    <property type="match status" value="1"/>
</dbReference>
<keyword evidence="1 6" id="KW-0963">Cytoplasm</keyword>
<dbReference type="NCBIfam" id="NF003995">
    <property type="entry name" value="PRK05472.2-4"/>
    <property type="match status" value="1"/>
</dbReference>
<comment type="function">
    <text evidence="6">Modulates transcription in response to changes in cellular NADH/NAD(+) redox state.</text>
</comment>
<organism evidence="8 9">
    <name type="scientific">Thermotoga petrophila</name>
    <dbReference type="NCBI Taxonomy" id="93929"/>
    <lineage>
        <taxon>Bacteria</taxon>
        <taxon>Thermotogati</taxon>
        <taxon>Thermotogota</taxon>
        <taxon>Thermotogae</taxon>
        <taxon>Thermotogales</taxon>
        <taxon>Thermotogaceae</taxon>
        <taxon>Thermotoga</taxon>
    </lineage>
</organism>
<feature type="domain" description="CoA-binding" evidence="7">
    <location>
        <begin position="77"/>
        <end position="177"/>
    </location>
</feature>
<keyword evidence="6" id="KW-0520">NAD</keyword>
<dbReference type="NCBIfam" id="NF003996">
    <property type="entry name" value="PRK05472.2-5"/>
    <property type="match status" value="1"/>
</dbReference>
<evidence type="ECO:0000256" key="5">
    <source>
        <dbReference type="ARBA" id="ARBA00023163"/>
    </source>
</evidence>
<dbReference type="RefSeq" id="WP_011943839.1">
    <property type="nucleotide sequence ID" value="NZ_DAITJQ010000001.1"/>
</dbReference>
<dbReference type="GO" id="GO:0003700">
    <property type="term" value="F:DNA-binding transcription factor activity"/>
    <property type="evidence" value="ECO:0007669"/>
    <property type="project" value="UniProtKB-UniRule"/>
</dbReference>
<dbReference type="SUPFAM" id="SSF51735">
    <property type="entry name" value="NAD(P)-binding Rossmann-fold domains"/>
    <property type="match status" value="1"/>
</dbReference>
<dbReference type="NCBIfam" id="NF003994">
    <property type="entry name" value="PRK05472.2-3"/>
    <property type="match status" value="1"/>
</dbReference>
<evidence type="ECO:0000259" key="7">
    <source>
        <dbReference type="SMART" id="SM00881"/>
    </source>
</evidence>
<accession>A0A117L2Y6</accession>
<dbReference type="GO" id="GO:0005737">
    <property type="term" value="C:cytoplasm"/>
    <property type="evidence" value="ECO:0007669"/>
    <property type="project" value="UniProtKB-SubCell"/>
</dbReference>